<evidence type="ECO:0000313" key="1">
    <source>
        <dbReference type="EMBL" id="KAF7328476.1"/>
    </source>
</evidence>
<dbReference type="InterPro" id="IPR027417">
    <property type="entry name" value="P-loop_NTPase"/>
</dbReference>
<comment type="caution">
    <text evidence="1">The sequence shown here is derived from an EMBL/GenBank/DDBJ whole genome shotgun (WGS) entry which is preliminary data.</text>
</comment>
<proteinExistence type="predicted"/>
<dbReference type="Gene3D" id="3.40.50.300">
    <property type="entry name" value="P-loop containing nucleotide triphosphate hydrolases"/>
    <property type="match status" value="1"/>
</dbReference>
<organism evidence="1 2">
    <name type="scientific">Mycena venus</name>
    <dbReference type="NCBI Taxonomy" id="2733690"/>
    <lineage>
        <taxon>Eukaryota</taxon>
        <taxon>Fungi</taxon>
        <taxon>Dikarya</taxon>
        <taxon>Basidiomycota</taxon>
        <taxon>Agaricomycotina</taxon>
        <taxon>Agaricomycetes</taxon>
        <taxon>Agaricomycetidae</taxon>
        <taxon>Agaricales</taxon>
        <taxon>Marasmiineae</taxon>
        <taxon>Mycenaceae</taxon>
        <taxon>Mycena</taxon>
    </lineage>
</organism>
<sequence length="260" mass="29461">MSVDMNKAIDLRSKCGHFRILVIGRANAGKTTLLKRVCGSADGPEIFDPKGKKIKLTTFEGSAARGLHDIENQLIFKNNPQFIFHDSRGFESGSIDETKKVKDFIATRARSNTLSEHLHAIWYCFLTDTNRPLLKAEEDFFNLDVTRKVPLIAIFTKFDGLITKAFNQLRNSGASWVEARKLQAQRAQEMLDTEFIGRLKLMTFPPSTYVQLDDMRKETSSCIELIEKTANAITDDILRLLFVSVQQNNIDLCIELALDK</sequence>
<protein>
    <submittedName>
        <fullName evidence="1">GTP-binding protein</fullName>
    </submittedName>
</protein>
<keyword evidence="2" id="KW-1185">Reference proteome</keyword>
<accession>A0A8H6U3H9</accession>
<dbReference type="OrthoDB" id="59699at2759"/>
<dbReference type="SUPFAM" id="SSF52540">
    <property type="entry name" value="P-loop containing nucleoside triphosphate hydrolases"/>
    <property type="match status" value="1"/>
</dbReference>
<name>A0A8H6U3H9_9AGAR</name>
<dbReference type="Proteomes" id="UP000620124">
    <property type="component" value="Unassembled WGS sequence"/>
</dbReference>
<dbReference type="EMBL" id="JACAZI010000035">
    <property type="protein sequence ID" value="KAF7328476.1"/>
    <property type="molecule type" value="Genomic_DNA"/>
</dbReference>
<gene>
    <name evidence="1" type="ORF">MVEN_02534500</name>
</gene>
<reference evidence="1" key="1">
    <citation type="submission" date="2020-05" db="EMBL/GenBank/DDBJ databases">
        <title>Mycena genomes resolve the evolution of fungal bioluminescence.</title>
        <authorList>
            <person name="Tsai I.J."/>
        </authorList>
    </citation>
    <scope>NUCLEOTIDE SEQUENCE</scope>
    <source>
        <strain evidence="1">CCC161011</strain>
    </source>
</reference>
<dbReference type="AlphaFoldDB" id="A0A8H6U3H9"/>
<dbReference type="CDD" id="cd00882">
    <property type="entry name" value="Ras_like_GTPase"/>
    <property type="match status" value="1"/>
</dbReference>
<evidence type="ECO:0000313" key="2">
    <source>
        <dbReference type="Proteomes" id="UP000620124"/>
    </source>
</evidence>